<sequence length="801" mass="82954" precursor="true">MPRVRPALALAAGLALLAAEAARSQPSGVRRAPAPTPLAVLVLLGIDDPAVVADLKLTPEQLKTLVARRQAGWDETYTAAPTAEATAARIAATDAALKATLSPAQYKRAAQLGAQRVLLTGFSPPPGRGVPATKSIRFTASAVATYPELADAIRLTDEQKKTLAAPAPGFGGASGFQPPLFLGRDEPAVPAGGFGALPLTADQQKAATEFMGPVLAAGWTAKTDPRVAAIPSSPRALALLAAKDVRADVGVTDEQGKAVAETAERWTKLQRERFSTLSLKDYAAAATGLAAETEKLLAATLTPTQAARLKQIDRQTQPGRGLQASGTHVEELYKAAESVREFGITPEQVAALDGVWAAFRADAAKALLSGEPAAAEKRLADLAAARRAKAEAVLTTAQAATVKDAFGAPFTGSTRDRTSGATGAKTADLGTIRAAAFGRYTTELNRLALDAAVQAELKLTPEQVKKAEEAAAAVQTKATPPWVGAGAEGFAKTMAERSALVEAELGKLLTPAQGKRFREIMMQARERNAITKGASMLPSAVSYPGAAEAVGLTADQRTALIAGTDAAEVLTAPQKETLAKLMGEPFGAARAAQAARPRPSRLVIALAQPGGPVERELALTPEQTTALAEARKTYQAVVAASRPGFGAGTNLSARETALADAGAAFEKSLATFLTPAQTKRLPQISRQIAAAADLVAALTAPDAAELALTDDQKARLAAVAGEAVRLQRLVTTHSADTPDQALAFRLRDAADERMLAVLTADQRAKWAGLTGPPVAGLRKTIPGRFVFGPRTEVGTGEVAMP</sequence>
<reference evidence="2 3" key="1">
    <citation type="submission" date="2019-02" db="EMBL/GenBank/DDBJ databases">
        <title>Deep-cultivation of Planctomycetes and their phenomic and genomic characterization uncovers novel biology.</title>
        <authorList>
            <person name="Wiegand S."/>
            <person name="Jogler M."/>
            <person name="Boedeker C."/>
            <person name="Pinto D."/>
            <person name="Vollmers J."/>
            <person name="Rivas-Marin E."/>
            <person name="Kohn T."/>
            <person name="Peeters S.H."/>
            <person name="Heuer A."/>
            <person name="Rast P."/>
            <person name="Oberbeckmann S."/>
            <person name="Bunk B."/>
            <person name="Jeske O."/>
            <person name="Meyerdierks A."/>
            <person name="Storesund J.E."/>
            <person name="Kallscheuer N."/>
            <person name="Luecker S."/>
            <person name="Lage O.M."/>
            <person name="Pohl T."/>
            <person name="Merkel B.J."/>
            <person name="Hornburger P."/>
            <person name="Mueller R.-W."/>
            <person name="Bruemmer F."/>
            <person name="Labrenz M."/>
            <person name="Spormann A.M."/>
            <person name="Op den Camp H."/>
            <person name="Overmann J."/>
            <person name="Amann R."/>
            <person name="Jetten M.S.M."/>
            <person name="Mascher T."/>
            <person name="Medema M.H."/>
            <person name="Devos D.P."/>
            <person name="Kaster A.-K."/>
            <person name="Ovreas L."/>
            <person name="Rohde M."/>
            <person name="Galperin M.Y."/>
            <person name="Jogler C."/>
        </authorList>
    </citation>
    <scope>NUCLEOTIDE SEQUENCE [LARGE SCALE GENOMIC DNA]</scope>
    <source>
        <strain evidence="2 3">ETA_A1</strain>
    </source>
</reference>
<keyword evidence="3" id="KW-1185">Reference proteome</keyword>
<name>A0A517Y1B1_9BACT</name>
<dbReference type="EMBL" id="CP036273">
    <property type="protein sequence ID" value="QDU23534.1"/>
    <property type="molecule type" value="Genomic_DNA"/>
</dbReference>
<dbReference type="RefSeq" id="WP_145243771.1">
    <property type="nucleotide sequence ID" value="NZ_CP036273.1"/>
</dbReference>
<protein>
    <submittedName>
        <fullName evidence="2">LTXXQ motif protein</fullName>
    </submittedName>
</protein>
<evidence type="ECO:0000313" key="2">
    <source>
        <dbReference type="EMBL" id="QDU23534.1"/>
    </source>
</evidence>
<gene>
    <name evidence="2" type="ORF">ETAA1_55340</name>
</gene>
<accession>A0A517Y1B1</accession>
<feature type="signal peptide" evidence="1">
    <location>
        <begin position="1"/>
        <end position="21"/>
    </location>
</feature>
<evidence type="ECO:0000256" key="1">
    <source>
        <dbReference type="SAM" id="SignalP"/>
    </source>
</evidence>
<dbReference type="AlphaFoldDB" id="A0A517Y1B1"/>
<keyword evidence="1" id="KW-0732">Signal</keyword>
<evidence type="ECO:0000313" key="3">
    <source>
        <dbReference type="Proteomes" id="UP000319576"/>
    </source>
</evidence>
<dbReference type="KEGG" id="uli:ETAA1_55340"/>
<proteinExistence type="predicted"/>
<feature type="chain" id="PRO_5022010376" evidence="1">
    <location>
        <begin position="22"/>
        <end position="801"/>
    </location>
</feature>
<organism evidence="2 3">
    <name type="scientific">Urbifossiella limnaea</name>
    <dbReference type="NCBI Taxonomy" id="2528023"/>
    <lineage>
        <taxon>Bacteria</taxon>
        <taxon>Pseudomonadati</taxon>
        <taxon>Planctomycetota</taxon>
        <taxon>Planctomycetia</taxon>
        <taxon>Gemmatales</taxon>
        <taxon>Gemmataceae</taxon>
        <taxon>Urbifossiella</taxon>
    </lineage>
</organism>
<dbReference type="Proteomes" id="UP000319576">
    <property type="component" value="Chromosome"/>
</dbReference>